<dbReference type="PANTHER" id="PTHR24353">
    <property type="entry name" value="CYCLIC NUCLEOTIDE-DEPENDENT PROTEIN KINASE"/>
    <property type="match status" value="1"/>
</dbReference>
<evidence type="ECO:0000259" key="13">
    <source>
        <dbReference type="PROSITE" id="PS51285"/>
    </source>
</evidence>
<organism evidence="14 15">
    <name type="scientific">Syncephalastrum racemosum</name>
    <name type="common">Filamentous fungus</name>
    <dbReference type="NCBI Taxonomy" id="13706"/>
    <lineage>
        <taxon>Eukaryota</taxon>
        <taxon>Fungi</taxon>
        <taxon>Fungi incertae sedis</taxon>
        <taxon>Mucoromycota</taxon>
        <taxon>Mucoromycotina</taxon>
        <taxon>Mucoromycetes</taxon>
        <taxon>Mucorales</taxon>
        <taxon>Syncephalastraceae</taxon>
        <taxon>Syncephalastrum</taxon>
    </lineage>
</organism>
<accession>A0A1X2HES7</accession>
<dbReference type="EC" id="2.7.11.11" evidence="1"/>
<evidence type="ECO:0000256" key="1">
    <source>
        <dbReference type="ARBA" id="ARBA00012444"/>
    </source>
</evidence>
<dbReference type="EMBL" id="MCGN01000004">
    <property type="protein sequence ID" value="ORY97428.1"/>
    <property type="molecule type" value="Genomic_DNA"/>
</dbReference>
<dbReference type="Proteomes" id="UP000242180">
    <property type="component" value="Unassembled WGS sequence"/>
</dbReference>
<evidence type="ECO:0000256" key="2">
    <source>
        <dbReference type="ARBA" id="ARBA00022527"/>
    </source>
</evidence>
<sequence length="470" mass="52625">MESISKGVKDLRRKSVESFKQIPGKARRRSSLKALFGGLTAITTEKKNDNNTSAPPSPSSSISDVNSVRSDSGCSIPSQQGVPTPALTPKNSSLSCNTTDAEDDSRPCTPATDLSHPPALSANSSKSTTDSSSPSSTRIAPPPPLSELPDRKAHGLDDYAMKHTLGTGNFGRVHLARSKFTGRYCAIKTLKKEQVVKLRQTKHINNEQAILNNVNHPFLVDLWDTFQDDTHLFFVMEYIPGGEMFRILRQQKRFNEDAVRFYAAEVIMALEYLHKRDIAYRDLKPENILLDADGHVKLVDFGFAKEVPDITWTVCGTPDYLAPEIIRSQGYGKAVDWWGLGVLIYEMLVGRPPFTDKNPVNLYEKILDCRVDWSDHISVTARDLLRGLLTSDISKRYGNLKNGSRDIKNHPFFEGIVWDVDVQRHVIPPFKPEVQHPGDTTCFEKYEEPNTPYGEGPQLGESYRTQFPAF</sequence>
<dbReference type="OMA" id="SENEGPH"/>
<feature type="domain" description="AGC-kinase C-terminal" evidence="13">
    <location>
        <begin position="414"/>
        <end position="470"/>
    </location>
</feature>
<keyword evidence="15" id="KW-1185">Reference proteome</keyword>
<dbReference type="InterPro" id="IPR011009">
    <property type="entry name" value="Kinase-like_dom_sf"/>
</dbReference>
<gene>
    <name evidence="14" type="ORF">BCR43DRAFT_472550</name>
</gene>
<dbReference type="AlphaFoldDB" id="A0A1X2HES7"/>
<proteinExistence type="inferred from homology"/>
<dbReference type="InterPro" id="IPR008271">
    <property type="entry name" value="Ser/Thr_kinase_AS"/>
</dbReference>
<dbReference type="PROSITE" id="PS00108">
    <property type="entry name" value="PROTEIN_KINASE_ST"/>
    <property type="match status" value="1"/>
</dbReference>
<protein>
    <recommendedName>
        <fullName evidence="1">cAMP-dependent protein kinase</fullName>
        <ecNumber evidence="1">2.7.11.11</ecNumber>
    </recommendedName>
</protein>
<dbReference type="PANTHER" id="PTHR24353:SF153">
    <property type="entry name" value="CAMP-DEPENDENT PROTEIN KINASE CATALYTIC SUBUNIT 1"/>
    <property type="match status" value="1"/>
</dbReference>
<feature type="compositionally biased region" description="Basic and acidic residues" evidence="11">
    <location>
        <begin position="7"/>
        <end position="17"/>
    </location>
</feature>
<evidence type="ECO:0000313" key="14">
    <source>
        <dbReference type="EMBL" id="ORY97428.1"/>
    </source>
</evidence>
<feature type="domain" description="Protein kinase" evidence="12">
    <location>
        <begin position="159"/>
        <end position="413"/>
    </location>
</feature>
<comment type="catalytic activity">
    <reaction evidence="7">
        <text>L-threonyl-[protein] + ATP = O-phospho-L-threonyl-[protein] + ADP + H(+)</text>
        <dbReference type="Rhea" id="RHEA:46608"/>
        <dbReference type="Rhea" id="RHEA-COMP:11060"/>
        <dbReference type="Rhea" id="RHEA-COMP:11605"/>
        <dbReference type="ChEBI" id="CHEBI:15378"/>
        <dbReference type="ChEBI" id="CHEBI:30013"/>
        <dbReference type="ChEBI" id="CHEBI:30616"/>
        <dbReference type="ChEBI" id="CHEBI:61977"/>
        <dbReference type="ChEBI" id="CHEBI:456216"/>
        <dbReference type="EC" id="2.7.11.11"/>
    </reaction>
</comment>
<name>A0A1X2HES7_SYNRA</name>
<dbReference type="Gene3D" id="1.10.510.10">
    <property type="entry name" value="Transferase(Phosphotransferase) domain 1"/>
    <property type="match status" value="1"/>
</dbReference>
<dbReference type="InterPro" id="IPR000719">
    <property type="entry name" value="Prot_kinase_dom"/>
</dbReference>
<comment type="similarity">
    <text evidence="10">Belongs to the protein kinase superfamily.</text>
</comment>
<dbReference type="CDD" id="cd05580">
    <property type="entry name" value="STKc_PKA_like"/>
    <property type="match status" value="1"/>
</dbReference>
<dbReference type="FunFam" id="1.10.510.10:FF:000005">
    <property type="entry name" value="cAMP-dependent protein kinase catalytic subunit alpha"/>
    <property type="match status" value="1"/>
</dbReference>
<dbReference type="PROSITE" id="PS00107">
    <property type="entry name" value="PROTEIN_KINASE_ATP"/>
    <property type="match status" value="1"/>
</dbReference>
<keyword evidence="4 9" id="KW-0547">Nucleotide-binding</keyword>
<keyword evidence="5 14" id="KW-0418">Kinase</keyword>
<feature type="binding site" evidence="9">
    <location>
        <position position="188"/>
    </location>
    <ligand>
        <name>ATP</name>
        <dbReference type="ChEBI" id="CHEBI:30616"/>
    </ligand>
</feature>
<evidence type="ECO:0000256" key="3">
    <source>
        <dbReference type="ARBA" id="ARBA00022679"/>
    </source>
</evidence>
<reference evidence="14 15" key="1">
    <citation type="submission" date="2016-07" db="EMBL/GenBank/DDBJ databases">
        <title>Pervasive Adenine N6-methylation of Active Genes in Fungi.</title>
        <authorList>
            <consortium name="DOE Joint Genome Institute"/>
            <person name="Mondo S.J."/>
            <person name="Dannebaum R.O."/>
            <person name="Kuo R.C."/>
            <person name="Labutti K."/>
            <person name="Haridas S."/>
            <person name="Kuo A."/>
            <person name="Salamov A."/>
            <person name="Ahrendt S.R."/>
            <person name="Lipzen A."/>
            <person name="Sullivan W."/>
            <person name="Andreopoulos W.B."/>
            <person name="Clum A."/>
            <person name="Lindquist E."/>
            <person name="Daum C."/>
            <person name="Ramamoorthy G.K."/>
            <person name="Gryganskyi A."/>
            <person name="Culley D."/>
            <person name="Magnuson J.K."/>
            <person name="James T.Y."/>
            <person name="O'Malley M.A."/>
            <person name="Stajich J.E."/>
            <person name="Spatafora J.W."/>
            <person name="Visel A."/>
            <person name="Grigoriev I.V."/>
        </authorList>
    </citation>
    <scope>NUCLEOTIDE SEQUENCE [LARGE SCALE GENOMIC DNA]</scope>
    <source>
        <strain evidence="14 15">NRRL 2496</strain>
    </source>
</reference>
<feature type="compositionally biased region" description="Low complexity" evidence="11">
    <location>
        <begin position="124"/>
        <end position="139"/>
    </location>
</feature>
<dbReference type="InterPro" id="IPR017441">
    <property type="entry name" value="Protein_kinase_ATP_BS"/>
</dbReference>
<feature type="compositionally biased region" description="Polar residues" evidence="11">
    <location>
        <begin position="89"/>
        <end position="99"/>
    </location>
</feature>
<keyword evidence="3" id="KW-0808">Transferase</keyword>
<dbReference type="PROSITE" id="PS51285">
    <property type="entry name" value="AGC_KINASE_CTER"/>
    <property type="match status" value="1"/>
</dbReference>
<keyword evidence="6 9" id="KW-0067">ATP-binding</keyword>
<dbReference type="GO" id="GO:0005952">
    <property type="term" value="C:cAMP-dependent protein kinase complex"/>
    <property type="evidence" value="ECO:0007669"/>
    <property type="project" value="TreeGrafter"/>
</dbReference>
<evidence type="ECO:0000313" key="15">
    <source>
        <dbReference type="Proteomes" id="UP000242180"/>
    </source>
</evidence>
<dbReference type="GO" id="GO:0009653">
    <property type="term" value="P:anatomical structure morphogenesis"/>
    <property type="evidence" value="ECO:0007669"/>
    <property type="project" value="UniProtKB-ARBA"/>
</dbReference>
<dbReference type="SMART" id="SM00220">
    <property type="entry name" value="S_TKc"/>
    <property type="match status" value="1"/>
</dbReference>
<keyword evidence="2 10" id="KW-0723">Serine/threonine-protein kinase</keyword>
<dbReference type="PROSITE" id="PS50011">
    <property type="entry name" value="PROTEIN_KINASE_DOM"/>
    <property type="match status" value="1"/>
</dbReference>
<comment type="catalytic activity">
    <reaction evidence="8">
        <text>L-seryl-[protein] + ATP = O-phospho-L-seryl-[protein] + ADP + H(+)</text>
        <dbReference type="Rhea" id="RHEA:17989"/>
        <dbReference type="Rhea" id="RHEA-COMP:9863"/>
        <dbReference type="Rhea" id="RHEA-COMP:11604"/>
        <dbReference type="ChEBI" id="CHEBI:15378"/>
        <dbReference type="ChEBI" id="CHEBI:29999"/>
        <dbReference type="ChEBI" id="CHEBI:30616"/>
        <dbReference type="ChEBI" id="CHEBI:83421"/>
        <dbReference type="ChEBI" id="CHEBI:456216"/>
        <dbReference type="EC" id="2.7.11.11"/>
    </reaction>
</comment>
<evidence type="ECO:0000256" key="10">
    <source>
        <dbReference type="RuleBase" id="RU000304"/>
    </source>
</evidence>
<dbReference type="SUPFAM" id="SSF56112">
    <property type="entry name" value="Protein kinase-like (PK-like)"/>
    <property type="match status" value="1"/>
</dbReference>
<dbReference type="GO" id="GO:0005524">
    <property type="term" value="F:ATP binding"/>
    <property type="evidence" value="ECO:0007669"/>
    <property type="project" value="UniProtKB-UniRule"/>
</dbReference>
<feature type="compositionally biased region" description="Polar residues" evidence="11">
    <location>
        <begin position="73"/>
        <end position="82"/>
    </location>
</feature>
<dbReference type="GO" id="GO:0004691">
    <property type="term" value="F:cAMP-dependent protein kinase activity"/>
    <property type="evidence" value="ECO:0007669"/>
    <property type="project" value="UniProtKB-EC"/>
</dbReference>
<dbReference type="OrthoDB" id="63267at2759"/>
<comment type="caution">
    <text evidence="14">The sequence shown here is derived from an EMBL/GenBank/DDBJ whole genome shotgun (WGS) entry which is preliminary data.</text>
</comment>
<evidence type="ECO:0000256" key="8">
    <source>
        <dbReference type="ARBA" id="ARBA00047454"/>
    </source>
</evidence>
<evidence type="ECO:0000256" key="6">
    <source>
        <dbReference type="ARBA" id="ARBA00022840"/>
    </source>
</evidence>
<dbReference type="InParanoid" id="A0A1X2HES7"/>
<evidence type="ECO:0000256" key="5">
    <source>
        <dbReference type="ARBA" id="ARBA00022777"/>
    </source>
</evidence>
<feature type="compositionally biased region" description="Low complexity" evidence="11">
    <location>
        <begin position="50"/>
        <end position="72"/>
    </location>
</feature>
<evidence type="ECO:0000256" key="11">
    <source>
        <dbReference type="SAM" id="MobiDB-lite"/>
    </source>
</evidence>
<dbReference type="GO" id="GO:0005829">
    <property type="term" value="C:cytosol"/>
    <property type="evidence" value="ECO:0007669"/>
    <property type="project" value="TreeGrafter"/>
</dbReference>
<dbReference type="Gene3D" id="3.30.200.20">
    <property type="entry name" value="Phosphorylase Kinase, domain 1"/>
    <property type="match status" value="1"/>
</dbReference>
<dbReference type="InterPro" id="IPR000961">
    <property type="entry name" value="AGC-kinase_C"/>
</dbReference>
<evidence type="ECO:0000256" key="7">
    <source>
        <dbReference type="ARBA" id="ARBA00047292"/>
    </source>
</evidence>
<dbReference type="FunFam" id="3.30.200.20:FF:000042">
    <property type="entry name" value="Aurora kinase A"/>
    <property type="match status" value="1"/>
</dbReference>
<dbReference type="STRING" id="13706.A0A1X2HES7"/>
<feature type="region of interest" description="Disordered" evidence="11">
    <location>
        <begin position="1"/>
        <end position="152"/>
    </location>
</feature>
<evidence type="ECO:0000259" key="12">
    <source>
        <dbReference type="PROSITE" id="PS50011"/>
    </source>
</evidence>
<dbReference type="Pfam" id="PF00069">
    <property type="entry name" value="Pkinase"/>
    <property type="match status" value="1"/>
</dbReference>
<dbReference type="GO" id="GO:0005634">
    <property type="term" value="C:nucleus"/>
    <property type="evidence" value="ECO:0007669"/>
    <property type="project" value="TreeGrafter"/>
</dbReference>
<evidence type="ECO:0000256" key="4">
    <source>
        <dbReference type="ARBA" id="ARBA00022741"/>
    </source>
</evidence>
<evidence type="ECO:0000256" key="9">
    <source>
        <dbReference type="PROSITE-ProRule" id="PRU10141"/>
    </source>
</evidence>